<keyword evidence="2" id="KW-1185">Reference proteome</keyword>
<comment type="caution">
    <text evidence="1">The sequence shown here is derived from an EMBL/GenBank/DDBJ whole genome shotgun (WGS) entry which is preliminary data.</text>
</comment>
<proteinExistence type="predicted"/>
<sequence>MRIAAPGTEIGVARVGLHLEIVVDQGGFYGLGVEDVRLRTGTITNYPAHVVRQYGADEFEKAKVKIGFADIPCQIGERDEGLFFINHPRFLG</sequence>
<dbReference type="AlphaFoldDB" id="A0A942E650"/>
<evidence type="ECO:0000313" key="2">
    <source>
        <dbReference type="Proteomes" id="UP000680348"/>
    </source>
</evidence>
<name>A0A942E650_9HYPH</name>
<gene>
    <name evidence="1" type="ORF">KEU06_23850</name>
</gene>
<organism evidence="1 2">
    <name type="scientific">Pseudaminobacter soli</name>
    <name type="common">ex Zhang et al. 2022</name>
    <dbReference type="NCBI Taxonomy" id="2831468"/>
    <lineage>
        <taxon>Bacteria</taxon>
        <taxon>Pseudomonadati</taxon>
        <taxon>Pseudomonadota</taxon>
        <taxon>Alphaproteobacteria</taxon>
        <taxon>Hyphomicrobiales</taxon>
        <taxon>Phyllobacteriaceae</taxon>
        <taxon>Pseudaminobacter</taxon>
    </lineage>
</organism>
<accession>A0A942E650</accession>
<reference evidence="1" key="1">
    <citation type="submission" date="2021-04" db="EMBL/GenBank/DDBJ databases">
        <title>Pseudaminobacter soli sp. nov., isolated from paddy soil contaminated by heavy metals.</title>
        <authorList>
            <person name="Zhang K."/>
        </authorList>
    </citation>
    <scope>NUCLEOTIDE SEQUENCE</scope>
    <source>
        <strain evidence="1">19-2017</strain>
    </source>
</reference>
<dbReference type="EMBL" id="JAGWCR010000015">
    <property type="protein sequence ID" value="MBS3651656.1"/>
    <property type="molecule type" value="Genomic_DNA"/>
</dbReference>
<dbReference type="RefSeq" id="WP_188257218.1">
    <property type="nucleotide sequence ID" value="NZ_JABVCF010000015.1"/>
</dbReference>
<protein>
    <submittedName>
        <fullName evidence="1">Uncharacterized protein</fullName>
    </submittedName>
</protein>
<evidence type="ECO:0000313" key="1">
    <source>
        <dbReference type="EMBL" id="MBS3651656.1"/>
    </source>
</evidence>
<dbReference type="Proteomes" id="UP000680348">
    <property type="component" value="Unassembled WGS sequence"/>
</dbReference>